<gene>
    <name evidence="1" type="ORF">O1611_g10129</name>
</gene>
<keyword evidence="2" id="KW-1185">Reference proteome</keyword>
<dbReference type="Proteomes" id="UP001153332">
    <property type="component" value="Unassembled WGS sequence"/>
</dbReference>
<evidence type="ECO:0000313" key="2">
    <source>
        <dbReference type="Proteomes" id="UP001153332"/>
    </source>
</evidence>
<reference evidence="1" key="1">
    <citation type="submission" date="2022-12" db="EMBL/GenBank/DDBJ databases">
        <title>Genome Sequence of Lasiodiplodia mahajangana.</title>
        <authorList>
            <person name="Buettner E."/>
        </authorList>
    </citation>
    <scope>NUCLEOTIDE SEQUENCE</scope>
    <source>
        <strain evidence="1">VT137</strain>
    </source>
</reference>
<proteinExistence type="predicted"/>
<accession>A0ACC2J1N9</accession>
<comment type="caution">
    <text evidence="1">The sequence shown here is derived from an EMBL/GenBank/DDBJ whole genome shotgun (WGS) entry which is preliminary data.</text>
</comment>
<dbReference type="EMBL" id="JAPUUL010003845">
    <property type="protein sequence ID" value="KAJ8121337.1"/>
    <property type="molecule type" value="Genomic_DNA"/>
</dbReference>
<evidence type="ECO:0000313" key="1">
    <source>
        <dbReference type="EMBL" id="KAJ8121337.1"/>
    </source>
</evidence>
<name>A0ACC2J1N9_9PEZI</name>
<organism evidence="1 2">
    <name type="scientific">Lasiodiplodia mahajangana</name>
    <dbReference type="NCBI Taxonomy" id="1108764"/>
    <lineage>
        <taxon>Eukaryota</taxon>
        <taxon>Fungi</taxon>
        <taxon>Dikarya</taxon>
        <taxon>Ascomycota</taxon>
        <taxon>Pezizomycotina</taxon>
        <taxon>Dothideomycetes</taxon>
        <taxon>Dothideomycetes incertae sedis</taxon>
        <taxon>Botryosphaeriales</taxon>
        <taxon>Botryosphaeriaceae</taxon>
        <taxon>Lasiodiplodia</taxon>
    </lineage>
</organism>
<sequence length="123" mass="13674">MATNLLPAFGEPDFFNTAFNYDRNQIIAWLLECAQGKKGGDRTKLPEVQTLLQQIGPRIEVLSLPSGAQFRNPKLSPDSHFPRKPDPKWVSKKATPKEAKFLLLPLPSTYQGALTAAITVQQI</sequence>
<protein>
    <submittedName>
        <fullName evidence="1">Uncharacterized protein</fullName>
    </submittedName>
</protein>